<keyword evidence="2" id="KW-1185">Reference proteome</keyword>
<gene>
    <name evidence="1" type="ORF">VNI00_006632</name>
</gene>
<comment type="caution">
    <text evidence="1">The sequence shown here is derived from an EMBL/GenBank/DDBJ whole genome shotgun (WGS) entry which is preliminary data.</text>
</comment>
<evidence type="ECO:0000313" key="1">
    <source>
        <dbReference type="EMBL" id="KAK7047401.1"/>
    </source>
</evidence>
<name>A0AAW0D535_9AGAR</name>
<accession>A0AAW0D535</accession>
<dbReference type="AlphaFoldDB" id="A0AAW0D535"/>
<dbReference type="EMBL" id="JAYKXP010000020">
    <property type="protein sequence ID" value="KAK7047401.1"/>
    <property type="molecule type" value="Genomic_DNA"/>
</dbReference>
<proteinExistence type="predicted"/>
<evidence type="ECO:0000313" key="2">
    <source>
        <dbReference type="Proteomes" id="UP001383192"/>
    </source>
</evidence>
<dbReference type="Proteomes" id="UP001383192">
    <property type="component" value="Unassembled WGS sequence"/>
</dbReference>
<sequence>MRMATSYETNYSNRSVKAAQLLGYNSSTLPALVFYDGNCQWELFDHSVTALYNPQSLVLSNEPTDGSTDFQLLWVQPQTGGLCVGPRGPELECQFMLADLPSPIIDVCNSEDPLPIDAYQDENIVHYFSRAINDQDFIDWFFTRAHFDVLQADLGEAEVRSLSSSNGAIYSDSRGKLVARCEDISKSCRWTTTYIRVSSGKLERSRTQMADGSIRFTFTSPKQFHICFGHEFGNCRVQEALLRLWLSQAHRVFDHLNMSRNDARQCLAMTRKVYTSLEGNGPESASQRNPWFLFIRPFPSTPTGQPDFAAWTHGNMVHWSSDASGRTWVLNDAQQTPGFPKITPQIKTLTYKWDDIIYGAARRIQEFKGFDPRTRDFARSLELPAFEVEFEDAEDEDDMDVDGCEIKMDVD</sequence>
<reference evidence="1 2" key="1">
    <citation type="submission" date="2024-01" db="EMBL/GenBank/DDBJ databases">
        <title>A draft genome for a cacao thread blight-causing isolate of Paramarasmius palmivorus.</title>
        <authorList>
            <person name="Baruah I.K."/>
            <person name="Bukari Y."/>
            <person name="Amoako-Attah I."/>
            <person name="Meinhardt L.W."/>
            <person name="Bailey B.A."/>
            <person name="Cohen S.P."/>
        </authorList>
    </citation>
    <scope>NUCLEOTIDE SEQUENCE [LARGE SCALE GENOMIC DNA]</scope>
    <source>
        <strain evidence="1 2">GH-12</strain>
    </source>
</reference>
<organism evidence="1 2">
    <name type="scientific">Paramarasmius palmivorus</name>
    <dbReference type="NCBI Taxonomy" id="297713"/>
    <lineage>
        <taxon>Eukaryota</taxon>
        <taxon>Fungi</taxon>
        <taxon>Dikarya</taxon>
        <taxon>Basidiomycota</taxon>
        <taxon>Agaricomycotina</taxon>
        <taxon>Agaricomycetes</taxon>
        <taxon>Agaricomycetidae</taxon>
        <taxon>Agaricales</taxon>
        <taxon>Marasmiineae</taxon>
        <taxon>Marasmiaceae</taxon>
        <taxon>Paramarasmius</taxon>
    </lineage>
</organism>
<protein>
    <submittedName>
        <fullName evidence="1">Uncharacterized protein</fullName>
    </submittedName>
</protein>